<evidence type="ECO:0000313" key="11">
    <source>
        <dbReference type="Proteomes" id="UP000504637"/>
    </source>
</evidence>
<evidence type="ECO:0000259" key="10">
    <source>
        <dbReference type="PROSITE" id="PS50157"/>
    </source>
</evidence>
<keyword evidence="4" id="KW-0862">Zinc</keyword>
<accession>A0A6J3MCK8</accession>
<name>A0A6J3MCK8_9PEZI</name>
<keyword evidence="11" id="KW-1185">Reference proteome</keyword>
<comment type="subcellular location">
    <subcellularLocation>
        <location evidence="1">Nucleus</location>
    </subcellularLocation>
</comment>
<keyword evidence="2" id="KW-0479">Metal-binding</keyword>
<feature type="region of interest" description="Disordered" evidence="9">
    <location>
        <begin position="740"/>
        <end position="764"/>
    </location>
</feature>
<feature type="region of interest" description="Disordered" evidence="9">
    <location>
        <begin position="1"/>
        <end position="27"/>
    </location>
</feature>
<evidence type="ECO:0000256" key="4">
    <source>
        <dbReference type="ARBA" id="ARBA00022833"/>
    </source>
</evidence>
<dbReference type="Proteomes" id="UP000504637">
    <property type="component" value="Unplaced"/>
</dbReference>
<keyword evidence="5" id="KW-0805">Transcription regulation</keyword>
<keyword evidence="6" id="KW-0804">Transcription</keyword>
<organism evidence="12">
    <name type="scientific">Dissoconium aciculare CBS 342.82</name>
    <dbReference type="NCBI Taxonomy" id="1314786"/>
    <lineage>
        <taxon>Eukaryota</taxon>
        <taxon>Fungi</taxon>
        <taxon>Dikarya</taxon>
        <taxon>Ascomycota</taxon>
        <taxon>Pezizomycotina</taxon>
        <taxon>Dothideomycetes</taxon>
        <taxon>Dothideomycetidae</taxon>
        <taxon>Mycosphaerellales</taxon>
        <taxon>Dissoconiaceae</taxon>
        <taxon>Dissoconium</taxon>
    </lineage>
</organism>
<dbReference type="GO" id="GO:0005634">
    <property type="term" value="C:nucleus"/>
    <property type="evidence" value="ECO:0007669"/>
    <property type="project" value="UniProtKB-SubCell"/>
</dbReference>
<gene>
    <name evidence="12" type="ORF">K489DRAFT_386374</name>
</gene>
<feature type="domain" description="C2H2-type" evidence="10">
    <location>
        <begin position="421"/>
        <end position="443"/>
    </location>
</feature>
<reference evidence="12" key="1">
    <citation type="submission" date="2020-01" db="EMBL/GenBank/DDBJ databases">
        <authorList>
            <consortium name="DOE Joint Genome Institute"/>
            <person name="Haridas S."/>
            <person name="Albert R."/>
            <person name="Binder M."/>
            <person name="Bloem J."/>
            <person name="Labutti K."/>
            <person name="Salamov A."/>
            <person name="Andreopoulos B."/>
            <person name="Baker S.E."/>
            <person name="Barry K."/>
            <person name="Bills G."/>
            <person name="Bluhm B.H."/>
            <person name="Cannon C."/>
            <person name="Castanera R."/>
            <person name="Culley D.E."/>
            <person name="Daum C."/>
            <person name="Ezra D."/>
            <person name="Gonzalez J.B."/>
            <person name="Henrissat B."/>
            <person name="Kuo A."/>
            <person name="Liang C."/>
            <person name="Lipzen A."/>
            <person name="Lutzoni F."/>
            <person name="Magnuson J."/>
            <person name="Mondo S."/>
            <person name="Nolan M."/>
            <person name="Ohm R."/>
            <person name="Pangilinan J."/>
            <person name="Park H.-J."/>
            <person name="Ramirez L."/>
            <person name="Alfaro M."/>
            <person name="Sun H."/>
            <person name="Tritt A."/>
            <person name="Yoshinaga Y."/>
            <person name="Zwiers L.-H."/>
            <person name="Turgeon B.G."/>
            <person name="Goodwin S.B."/>
            <person name="Spatafora J.W."/>
            <person name="Crous P.W."/>
            <person name="Grigoriev I.V."/>
        </authorList>
    </citation>
    <scope>NUCLEOTIDE SEQUENCE</scope>
    <source>
        <strain evidence="12">CBS 342.82</strain>
    </source>
</reference>
<dbReference type="RefSeq" id="XP_033462791.1">
    <property type="nucleotide sequence ID" value="XM_033606217.1"/>
</dbReference>
<dbReference type="GeneID" id="54364017"/>
<evidence type="ECO:0000256" key="2">
    <source>
        <dbReference type="ARBA" id="ARBA00022723"/>
    </source>
</evidence>
<evidence type="ECO:0000256" key="1">
    <source>
        <dbReference type="ARBA" id="ARBA00004123"/>
    </source>
</evidence>
<evidence type="ECO:0000313" key="12">
    <source>
        <dbReference type="RefSeq" id="XP_033462791.1"/>
    </source>
</evidence>
<dbReference type="PROSITE" id="PS50157">
    <property type="entry name" value="ZINC_FINGER_C2H2_2"/>
    <property type="match status" value="1"/>
</dbReference>
<sequence>MSGPPSSSNPRRRPARAGDAASSSTDSAALADCFQSMSIRKGDTFHPQSNTCQSDFWDPLEERIGTPSTLRSTTSPKALEDLLVGAGERRVATLLERVDQAVAINSKQALAGILSEPEVLPLPKLTVTEASRDSTPTARPRTHSHSSDSGLGSSIADSMEIEKSSPSTGQKCSNVSLPSPPSNITPVVHSTPSDQIDSMSSAADEERGLSKYAAEQIHKHIVEPILREESLKEFHELIESVPLRIGDKEIKTLRDLEKTLIFLAPDYSRSPSKYLRFCERTIRVLHTTVTTLHESDQRAPTDRPYTQGYFFDLVEQIRRYATILAVTREKEAKGEKLDKMDVQKDEKVILQGGMSHNGKPAELVRQTADGKIISITTGKELSEAELASASSMKRPAELDVDDDEAFRSMARRKKNAKPEIHTCELCQKEFKRPCDLTKHVKTHERPWKCSEVDCKYHEYGWPTEKERDRHVNDKHSDTPALYHCQFKPCPYTSKRESNCKQHMEKAHGWNYVRSKNNGKARASITGPLPTGSIPPSPAMSSRLTPIAPSPSTKSWAASSRSGSMAPPSIAGSSNHITPFVQPSPDFASHFNMNFDFNDMAGFPTSAFPVTPAMSAERRASGTLSSYSDLQFDQNSFDSLTPADLVFDDFSDLNNFTGNYGAYTPNSAVGSSASLDFPHMSPAQHMENAFTCDAMNLDGSAYMDAPQLVSAGPEQDFTLFGGGNLHSGGATGLFPSLASPNSWNEFDASGPHSSQQQQQHAPPPQLLVTNSTIAELFPELHGQ</sequence>
<feature type="region of interest" description="Disordered" evidence="9">
    <location>
        <begin position="544"/>
        <end position="576"/>
    </location>
</feature>
<feature type="compositionally biased region" description="Polar residues" evidence="9">
    <location>
        <begin position="544"/>
        <end position="562"/>
    </location>
</feature>
<dbReference type="PROSITE" id="PS00028">
    <property type="entry name" value="ZINC_FINGER_C2H2_1"/>
    <property type="match status" value="1"/>
</dbReference>
<evidence type="ECO:0000256" key="3">
    <source>
        <dbReference type="ARBA" id="ARBA00022771"/>
    </source>
</evidence>
<dbReference type="PANTHER" id="PTHR46179:SF13">
    <property type="entry name" value="C2H2-TYPE DOMAIN-CONTAINING PROTEIN"/>
    <property type="match status" value="1"/>
</dbReference>
<evidence type="ECO:0000256" key="5">
    <source>
        <dbReference type="ARBA" id="ARBA00023015"/>
    </source>
</evidence>
<keyword evidence="7" id="KW-0539">Nucleus</keyword>
<dbReference type="InterPro" id="IPR051061">
    <property type="entry name" value="Zinc_finger_trans_reg"/>
</dbReference>
<dbReference type="SUPFAM" id="SSF57667">
    <property type="entry name" value="beta-beta-alpha zinc fingers"/>
    <property type="match status" value="1"/>
</dbReference>
<dbReference type="InterPro" id="IPR013087">
    <property type="entry name" value="Znf_C2H2_type"/>
</dbReference>
<feature type="region of interest" description="Disordered" evidence="9">
    <location>
        <begin position="129"/>
        <end position="207"/>
    </location>
</feature>
<proteinExistence type="predicted"/>
<keyword evidence="3 8" id="KW-0863">Zinc-finger</keyword>
<reference evidence="12" key="2">
    <citation type="submission" date="2020-04" db="EMBL/GenBank/DDBJ databases">
        <authorList>
            <consortium name="NCBI Genome Project"/>
        </authorList>
    </citation>
    <scope>NUCLEOTIDE SEQUENCE</scope>
    <source>
        <strain evidence="12">CBS 342.82</strain>
    </source>
</reference>
<dbReference type="InterPro" id="IPR036236">
    <property type="entry name" value="Znf_C2H2_sf"/>
</dbReference>
<feature type="compositionally biased region" description="Polar residues" evidence="9">
    <location>
        <begin position="184"/>
        <end position="201"/>
    </location>
</feature>
<dbReference type="SMART" id="SM00355">
    <property type="entry name" value="ZnF_C2H2"/>
    <property type="match status" value="3"/>
</dbReference>
<dbReference type="PANTHER" id="PTHR46179">
    <property type="entry name" value="ZINC FINGER PROTEIN"/>
    <property type="match status" value="1"/>
</dbReference>
<evidence type="ECO:0000256" key="6">
    <source>
        <dbReference type="ARBA" id="ARBA00023163"/>
    </source>
</evidence>
<dbReference type="GO" id="GO:0008270">
    <property type="term" value="F:zinc ion binding"/>
    <property type="evidence" value="ECO:0007669"/>
    <property type="project" value="UniProtKB-KW"/>
</dbReference>
<dbReference type="Gene3D" id="3.30.160.60">
    <property type="entry name" value="Classic Zinc Finger"/>
    <property type="match status" value="1"/>
</dbReference>
<feature type="compositionally biased region" description="Low complexity" evidence="9">
    <location>
        <begin position="147"/>
        <end position="158"/>
    </location>
</feature>
<evidence type="ECO:0000256" key="8">
    <source>
        <dbReference type="PROSITE-ProRule" id="PRU00042"/>
    </source>
</evidence>
<feature type="compositionally biased region" description="Low complexity" evidence="9">
    <location>
        <begin position="17"/>
        <end position="27"/>
    </location>
</feature>
<evidence type="ECO:0000256" key="9">
    <source>
        <dbReference type="SAM" id="MobiDB-lite"/>
    </source>
</evidence>
<dbReference type="GO" id="GO:0006357">
    <property type="term" value="P:regulation of transcription by RNA polymerase II"/>
    <property type="evidence" value="ECO:0007669"/>
    <property type="project" value="TreeGrafter"/>
</dbReference>
<evidence type="ECO:0000256" key="7">
    <source>
        <dbReference type="ARBA" id="ARBA00023242"/>
    </source>
</evidence>
<feature type="compositionally biased region" description="Low complexity" evidence="9">
    <location>
        <begin position="750"/>
        <end position="759"/>
    </location>
</feature>
<protein>
    <recommendedName>
        <fullName evidence="10">C2H2-type domain-containing protein</fullName>
    </recommendedName>
</protein>
<reference evidence="12" key="3">
    <citation type="submission" date="2025-08" db="UniProtKB">
        <authorList>
            <consortium name="RefSeq"/>
        </authorList>
    </citation>
    <scope>IDENTIFICATION</scope>
    <source>
        <strain evidence="12">CBS 342.82</strain>
    </source>
</reference>
<dbReference type="AlphaFoldDB" id="A0A6J3MCK8"/>
<feature type="compositionally biased region" description="Polar residues" evidence="9">
    <location>
        <begin position="164"/>
        <end position="177"/>
    </location>
</feature>
<dbReference type="OrthoDB" id="9368434at2759"/>